<dbReference type="EMBL" id="OU503046">
    <property type="protein sequence ID" value="CAI9771085.1"/>
    <property type="molecule type" value="Genomic_DNA"/>
</dbReference>
<gene>
    <name evidence="2" type="ORF">FPE_LOCUS18515</name>
</gene>
<feature type="compositionally biased region" description="Basic and acidic residues" evidence="1">
    <location>
        <begin position="29"/>
        <end position="43"/>
    </location>
</feature>
<dbReference type="Proteomes" id="UP000834106">
    <property type="component" value="Chromosome 11"/>
</dbReference>
<dbReference type="PANTHER" id="PTHR31343:SF8">
    <property type="entry name" value="OS07G0246600 PROTEIN"/>
    <property type="match status" value="1"/>
</dbReference>
<reference evidence="2" key="1">
    <citation type="submission" date="2023-05" db="EMBL/GenBank/DDBJ databases">
        <authorList>
            <person name="Huff M."/>
        </authorList>
    </citation>
    <scope>NUCLEOTIDE SEQUENCE</scope>
</reference>
<keyword evidence="3" id="KW-1185">Reference proteome</keyword>
<evidence type="ECO:0000313" key="2">
    <source>
        <dbReference type="EMBL" id="CAI9771085.1"/>
    </source>
</evidence>
<dbReference type="InterPro" id="IPR008507">
    <property type="entry name" value="DUF789"/>
</dbReference>
<evidence type="ECO:0000256" key="1">
    <source>
        <dbReference type="SAM" id="MobiDB-lite"/>
    </source>
</evidence>
<evidence type="ECO:0000313" key="3">
    <source>
        <dbReference type="Proteomes" id="UP000834106"/>
    </source>
</evidence>
<protein>
    <submittedName>
        <fullName evidence="2">Uncharacterized protein</fullName>
    </submittedName>
</protein>
<dbReference type="Pfam" id="PF05623">
    <property type="entry name" value="DUF789"/>
    <property type="match status" value="1"/>
</dbReference>
<organism evidence="2 3">
    <name type="scientific">Fraxinus pennsylvanica</name>
    <dbReference type="NCBI Taxonomy" id="56036"/>
    <lineage>
        <taxon>Eukaryota</taxon>
        <taxon>Viridiplantae</taxon>
        <taxon>Streptophyta</taxon>
        <taxon>Embryophyta</taxon>
        <taxon>Tracheophyta</taxon>
        <taxon>Spermatophyta</taxon>
        <taxon>Magnoliopsida</taxon>
        <taxon>eudicotyledons</taxon>
        <taxon>Gunneridae</taxon>
        <taxon>Pentapetalae</taxon>
        <taxon>asterids</taxon>
        <taxon>lamiids</taxon>
        <taxon>Lamiales</taxon>
        <taxon>Oleaceae</taxon>
        <taxon>Oleeae</taxon>
        <taxon>Fraxinus</taxon>
    </lineage>
</organism>
<accession>A0AAD2E199</accession>
<feature type="region of interest" description="Disordered" evidence="1">
    <location>
        <begin position="22"/>
        <end position="57"/>
    </location>
</feature>
<name>A0AAD2E199_9LAMI</name>
<dbReference type="PANTHER" id="PTHR31343">
    <property type="entry name" value="T15D22.8"/>
    <property type="match status" value="1"/>
</dbReference>
<proteinExistence type="predicted"/>
<dbReference type="AlphaFoldDB" id="A0AAD2E199"/>
<sequence length="407" mass="46122">MAGRRRIGEERLYYSSPAMRKYNQQQQRLKLESKSSSLPERRGVGSGSDDGAAPSKTNLDRFLEHTTLAVVAQRFPKMSVRRWRNCDSELHPYFVLSDLWDSFREWSVYGAEVPLVLNGNDSVVQYYVPYLSAMQLYVDPSSSLMEIRKPGEVSDIDSSQETNSDDSIDCEADRGANNTRGTWNQLDTTGQGYNRLRVRNKPFTGLSVDEGNVSNPPGHLIFEHLEQDLPFFREPLADKISILASRFPELRTYRSYDLTHASWISIAWYPIYRIPVGSTLENIDACFLTFHSLATSVRNTRNEMPQFHVSTLDEGLDEGLQDTGISSKLSLPTFGLASYKFKVSDWNTDGVNECQKFDSLLRGADNWLRLLKNMHVPSMEDVNDWVNSVSVEDDNTTVVDDGVVGLE</sequence>